<gene>
    <name evidence="2" type="ORF">D9758_003171</name>
</gene>
<reference evidence="2 3" key="1">
    <citation type="journal article" date="2020" name="ISME J.">
        <title>Uncovering the hidden diversity of litter-decomposition mechanisms in mushroom-forming fungi.</title>
        <authorList>
            <person name="Floudas D."/>
            <person name="Bentzer J."/>
            <person name="Ahren D."/>
            <person name="Johansson T."/>
            <person name="Persson P."/>
            <person name="Tunlid A."/>
        </authorList>
    </citation>
    <scope>NUCLEOTIDE SEQUENCE [LARGE SCALE GENOMIC DNA]</scope>
    <source>
        <strain evidence="2 3">CBS 291.85</strain>
    </source>
</reference>
<comment type="caution">
    <text evidence="2">The sequence shown here is derived from an EMBL/GenBank/DDBJ whole genome shotgun (WGS) entry which is preliminary data.</text>
</comment>
<dbReference type="OrthoDB" id="2981830at2759"/>
<evidence type="ECO:0000259" key="1">
    <source>
        <dbReference type="Pfam" id="PF07727"/>
    </source>
</evidence>
<keyword evidence="3" id="KW-1185">Reference proteome</keyword>
<sequence>MEKELAKLDSRKAFTPVPCPKDVKTITMQWVYALRYDGEGRITERHTRLVVRGYDQVKGIHYKDTWSIVACYESEWFAIAIAAYEGLDLWSGNFTGAYLNTKPQGVNYLKLPEGFESWYSLRDGEEMVLLMNINIYETMGVGNNWYRMLNRYYCKLGFKTNPADPCVQYCQTETGYTFTVTYTDDVTGVSSTKEDRERVIKEIAEGYEFRDYGRPDVILGMTVRKDEESGSISIHQQPLIEKTLECFGMQDCAPKYTPLSPGIEFIDSQPDPIPANDKLFMINKNYYSLVGALNHISQGTQPDISFSVSLLQQYRQRTIK</sequence>
<name>A0A8H5GIK7_9AGAR</name>
<organism evidence="2 3">
    <name type="scientific">Tetrapyrgos nigripes</name>
    <dbReference type="NCBI Taxonomy" id="182062"/>
    <lineage>
        <taxon>Eukaryota</taxon>
        <taxon>Fungi</taxon>
        <taxon>Dikarya</taxon>
        <taxon>Basidiomycota</taxon>
        <taxon>Agaricomycotina</taxon>
        <taxon>Agaricomycetes</taxon>
        <taxon>Agaricomycetidae</taxon>
        <taxon>Agaricales</taxon>
        <taxon>Marasmiineae</taxon>
        <taxon>Marasmiaceae</taxon>
        <taxon>Tetrapyrgos</taxon>
    </lineage>
</organism>
<evidence type="ECO:0000313" key="3">
    <source>
        <dbReference type="Proteomes" id="UP000559256"/>
    </source>
</evidence>
<accession>A0A8H5GIK7</accession>
<dbReference type="Proteomes" id="UP000559256">
    <property type="component" value="Unassembled WGS sequence"/>
</dbReference>
<dbReference type="EMBL" id="JAACJM010000026">
    <property type="protein sequence ID" value="KAF5365761.1"/>
    <property type="molecule type" value="Genomic_DNA"/>
</dbReference>
<evidence type="ECO:0000313" key="2">
    <source>
        <dbReference type="EMBL" id="KAF5365761.1"/>
    </source>
</evidence>
<proteinExistence type="predicted"/>
<dbReference type="AlphaFoldDB" id="A0A8H5GIK7"/>
<dbReference type="InterPro" id="IPR013103">
    <property type="entry name" value="RVT_2"/>
</dbReference>
<feature type="domain" description="Reverse transcriptase Ty1/copia-type" evidence="1">
    <location>
        <begin position="12"/>
        <end position="259"/>
    </location>
</feature>
<protein>
    <recommendedName>
        <fullName evidence="1">Reverse transcriptase Ty1/copia-type domain-containing protein</fullName>
    </recommendedName>
</protein>
<dbReference type="Pfam" id="PF07727">
    <property type="entry name" value="RVT_2"/>
    <property type="match status" value="1"/>
</dbReference>